<accession>A0ABS4NE59</accession>
<dbReference type="EMBL" id="JAGGLT010000008">
    <property type="protein sequence ID" value="MBP2071479.1"/>
    <property type="molecule type" value="Genomic_DNA"/>
</dbReference>
<comment type="caution">
    <text evidence="2">The sequence shown here is derived from an EMBL/GenBank/DDBJ whole genome shotgun (WGS) entry which is preliminary data.</text>
</comment>
<gene>
    <name evidence="2" type="ORF">J2Z80_000994</name>
</gene>
<evidence type="ECO:0008006" key="4">
    <source>
        <dbReference type="Google" id="ProtNLM"/>
    </source>
</evidence>
<dbReference type="Pfam" id="PF17253">
    <property type="entry name" value="DUF5320"/>
    <property type="match status" value="1"/>
</dbReference>
<organism evidence="2 3">
    <name type="scientific">Thermoanaerobacterium butyriciformans</name>
    <dbReference type="NCBI Taxonomy" id="1702242"/>
    <lineage>
        <taxon>Bacteria</taxon>
        <taxon>Bacillati</taxon>
        <taxon>Bacillota</taxon>
        <taxon>Clostridia</taxon>
        <taxon>Thermoanaerobacterales</taxon>
        <taxon>Thermoanaerobacteraceae</taxon>
        <taxon>Thermoanaerobacterium</taxon>
    </lineage>
</organism>
<sequence length="100" mass="11154">MPRGDGTGPMGYGPMSGRGMGFCAGYNVPGCMNGHGFGMHRGYRHMFYATGVPGYARFGNAKDEKSYLKAQAQYLEDQLKYIKDRLNDLEDTNDDDKKKE</sequence>
<keyword evidence="1" id="KW-0175">Coiled coil</keyword>
<evidence type="ECO:0000313" key="2">
    <source>
        <dbReference type="EMBL" id="MBP2071479.1"/>
    </source>
</evidence>
<dbReference type="Proteomes" id="UP001166402">
    <property type="component" value="Unassembled WGS sequence"/>
</dbReference>
<keyword evidence="3" id="KW-1185">Reference proteome</keyword>
<evidence type="ECO:0000313" key="3">
    <source>
        <dbReference type="Proteomes" id="UP001166402"/>
    </source>
</evidence>
<protein>
    <recommendedName>
        <fullName evidence="4">DUF5320 domain-containing protein</fullName>
    </recommendedName>
</protein>
<feature type="coiled-coil region" evidence="1">
    <location>
        <begin position="72"/>
        <end position="99"/>
    </location>
</feature>
<evidence type="ECO:0000256" key="1">
    <source>
        <dbReference type="SAM" id="Coils"/>
    </source>
</evidence>
<reference evidence="2" key="1">
    <citation type="submission" date="2021-03" db="EMBL/GenBank/DDBJ databases">
        <title>Genomic Encyclopedia of Type Strains, Phase IV (KMG-IV): sequencing the most valuable type-strain genomes for metagenomic binning, comparative biology and taxonomic classification.</title>
        <authorList>
            <person name="Goeker M."/>
        </authorList>
    </citation>
    <scope>NUCLEOTIDE SEQUENCE</scope>
    <source>
        <strain evidence="2">DSM 101588</strain>
    </source>
</reference>
<proteinExistence type="predicted"/>
<dbReference type="InterPro" id="IPR035205">
    <property type="entry name" value="DUF5320"/>
</dbReference>
<name>A0ABS4NE59_9THEO</name>
<dbReference type="RefSeq" id="WP_209453387.1">
    <property type="nucleotide sequence ID" value="NZ_JAGGLT010000008.1"/>
</dbReference>